<dbReference type="KEGG" id="soe:110792080"/>
<gene>
    <name evidence="5" type="primary">LOC110792080</name>
</gene>
<dbReference type="InterPro" id="IPR033140">
    <property type="entry name" value="Lipase_GDXG_put_SER_AS"/>
</dbReference>
<feature type="active site" evidence="2">
    <location>
        <position position="177"/>
    </location>
</feature>
<evidence type="ECO:0000313" key="5">
    <source>
        <dbReference type="RefSeq" id="XP_021852583.1"/>
    </source>
</evidence>
<dbReference type="OrthoDB" id="408631at2759"/>
<dbReference type="GO" id="GO:0016787">
    <property type="term" value="F:hydrolase activity"/>
    <property type="evidence" value="ECO:0007669"/>
    <property type="project" value="InterPro"/>
</dbReference>
<evidence type="ECO:0000313" key="4">
    <source>
        <dbReference type="Proteomes" id="UP000813463"/>
    </source>
</evidence>
<dbReference type="Gene3D" id="3.40.50.1820">
    <property type="entry name" value="alpha/beta hydrolase"/>
    <property type="match status" value="1"/>
</dbReference>
<dbReference type="AlphaFoldDB" id="A0A9R0INC5"/>
<dbReference type="Proteomes" id="UP000813463">
    <property type="component" value="Chromosome 4"/>
</dbReference>
<reference evidence="5" key="2">
    <citation type="submission" date="2025-08" db="UniProtKB">
        <authorList>
            <consortium name="RefSeq"/>
        </authorList>
    </citation>
    <scope>IDENTIFICATION</scope>
    <source>
        <tissue evidence="5">Leaf</tissue>
    </source>
</reference>
<dbReference type="Pfam" id="PF07859">
    <property type="entry name" value="Abhydrolase_3"/>
    <property type="match status" value="1"/>
</dbReference>
<evidence type="ECO:0000259" key="3">
    <source>
        <dbReference type="Pfam" id="PF07859"/>
    </source>
</evidence>
<dbReference type="InterPro" id="IPR029058">
    <property type="entry name" value="AB_hydrolase_fold"/>
</dbReference>
<dbReference type="InterPro" id="IPR050466">
    <property type="entry name" value="Carboxylest/Gibb_receptor"/>
</dbReference>
<name>A0A9R0INC5_SPIOL</name>
<dbReference type="GeneID" id="110792080"/>
<evidence type="ECO:0000256" key="2">
    <source>
        <dbReference type="PROSITE-ProRule" id="PRU10038"/>
    </source>
</evidence>
<dbReference type="SUPFAM" id="SSF53474">
    <property type="entry name" value="alpha/beta-Hydrolases"/>
    <property type="match status" value="1"/>
</dbReference>
<sequence>MATPTPQSLSLPFKTRVQVTLLSFVIDGVRRNNGTINRAVVKLFDRHVPPNPIPHKSVSSHDVVFDPSNNLWFRLYVPHHSAAVASLPVIVFFHGGGFSLLSAASNIYDAVCRRFSRELNVVVCSVEYGLCPEHKFPSQYNDGYAILKFLEEPQNRLGIPHWPKNADISTVFLAGDSAGGNLVHYLAVNYAKSSSSFSHLKIAGIINIQPFFGGKEPANSEIELDGMPLITRERSEWMWKAYLPEGEDWDHWAVNVSGPNAMDISGLELPPMLLFTGGFDPLKDWQKRYYEWLRRNEKDVKLVEYSNAIHAFYIFPQLPQADLLFAEIKDFINIQISKVRLR</sequence>
<dbReference type="PANTHER" id="PTHR23024:SF24">
    <property type="entry name" value="ALPHA_BETA HYDROLASE FOLD-3 DOMAIN-CONTAINING PROTEIN"/>
    <property type="match status" value="1"/>
</dbReference>
<dbReference type="PROSITE" id="PS01174">
    <property type="entry name" value="LIPASE_GDXG_SER"/>
    <property type="match status" value="1"/>
</dbReference>
<dbReference type="InterPro" id="IPR013094">
    <property type="entry name" value="AB_hydrolase_3"/>
</dbReference>
<reference evidence="4" key="1">
    <citation type="journal article" date="2021" name="Nat. Commun.">
        <title>Genomic analyses provide insights into spinach domestication and the genetic basis of agronomic traits.</title>
        <authorList>
            <person name="Cai X."/>
            <person name="Sun X."/>
            <person name="Xu C."/>
            <person name="Sun H."/>
            <person name="Wang X."/>
            <person name="Ge C."/>
            <person name="Zhang Z."/>
            <person name="Wang Q."/>
            <person name="Fei Z."/>
            <person name="Jiao C."/>
            <person name="Wang Q."/>
        </authorList>
    </citation>
    <scope>NUCLEOTIDE SEQUENCE [LARGE SCALE GENOMIC DNA]</scope>
    <source>
        <strain evidence="4">cv. Varoflay</strain>
    </source>
</reference>
<organism evidence="4 5">
    <name type="scientific">Spinacia oleracea</name>
    <name type="common">Spinach</name>
    <dbReference type="NCBI Taxonomy" id="3562"/>
    <lineage>
        <taxon>Eukaryota</taxon>
        <taxon>Viridiplantae</taxon>
        <taxon>Streptophyta</taxon>
        <taxon>Embryophyta</taxon>
        <taxon>Tracheophyta</taxon>
        <taxon>Spermatophyta</taxon>
        <taxon>Magnoliopsida</taxon>
        <taxon>eudicotyledons</taxon>
        <taxon>Gunneridae</taxon>
        <taxon>Pentapetalae</taxon>
        <taxon>Caryophyllales</taxon>
        <taxon>Chenopodiaceae</taxon>
        <taxon>Chenopodioideae</taxon>
        <taxon>Anserineae</taxon>
        <taxon>Spinacia</taxon>
    </lineage>
</organism>
<accession>A0A9R0INC5</accession>
<protein>
    <submittedName>
        <fullName evidence="5">Probable carboxylesterase 18</fullName>
    </submittedName>
</protein>
<comment type="similarity">
    <text evidence="1">Belongs to the 'GDXG' lipolytic enzyme family.</text>
</comment>
<feature type="domain" description="Alpha/beta hydrolase fold-3" evidence="3">
    <location>
        <begin position="90"/>
        <end position="313"/>
    </location>
</feature>
<dbReference type="PANTHER" id="PTHR23024">
    <property type="entry name" value="ARYLACETAMIDE DEACETYLASE"/>
    <property type="match status" value="1"/>
</dbReference>
<proteinExistence type="inferred from homology"/>
<dbReference type="RefSeq" id="XP_021852583.1">
    <property type="nucleotide sequence ID" value="XM_021996891.2"/>
</dbReference>
<evidence type="ECO:0000256" key="1">
    <source>
        <dbReference type="ARBA" id="ARBA00010515"/>
    </source>
</evidence>
<keyword evidence="4" id="KW-1185">Reference proteome</keyword>